<keyword evidence="2" id="KW-1185">Reference proteome</keyword>
<dbReference type="EMBL" id="BSDX01000001">
    <property type="protein sequence ID" value="GLI52714.1"/>
    <property type="molecule type" value="Genomic_DNA"/>
</dbReference>
<accession>A0A9W6LJM9</accession>
<gene>
    <name evidence="1" type="ORF">TISLANDTSLP1_04070</name>
</gene>
<evidence type="ECO:0000313" key="1">
    <source>
        <dbReference type="EMBL" id="GLI52714.1"/>
    </source>
</evidence>
<comment type="caution">
    <text evidence="1">The sequence shown here is derived from an EMBL/GenBank/DDBJ whole genome shotgun (WGS) entry which is preliminary data.</text>
</comment>
<dbReference type="AlphaFoldDB" id="A0A9W6LJM9"/>
<sequence>MNKQIKFQCIINCSYICCGGATIVTIKELGKLYRFFPITAGFRKIYPFNSFHKEYLEAFAIKYKSFYIIGDFVAGNRLKKRCRLLKDSLCSIHGSLKPLQCNIIPFSVTFPETMQNLVIAEKRRGVFKVCKGFHDDAPVVWNGEFTDPKLKENFYNLRENLVFQRHIIEKIFLRFENNVFFQKFIQTESGFFEVPILNDFIDEICNIALIQNKTDFLKAQKNLFINELTVGGIKNSLFIDALNAIEASNINISE</sequence>
<organism evidence="1 2">
    <name type="scientific">Thermodesulfovibrio yellowstonii</name>
    <dbReference type="NCBI Taxonomy" id="28262"/>
    <lineage>
        <taxon>Bacteria</taxon>
        <taxon>Pseudomonadati</taxon>
        <taxon>Nitrospirota</taxon>
        <taxon>Thermodesulfovibrionia</taxon>
        <taxon>Thermodesulfovibrionales</taxon>
        <taxon>Thermodesulfovibrionaceae</taxon>
        <taxon>Thermodesulfovibrio</taxon>
    </lineage>
</organism>
<proteinExistence type="predicted"/>
<name>A0A9W6LJM9_9BACT</name>
<protein>
    <submittedName>
        <fullName evidence="1">Uncharacterized protein</fullName>
    </submittedName>
</protein>
<reference evidence="1" key="1">
    <citation type="submission" date="2022-12" db="EMBL/GenBank/DDBJ databases">
        <title>Reference genome sequencing for broad-spectrum identification of bacterial and archaeal isolates by mass spectrometry.</title>
        <authorList>
            <person name="Sekiguchi Y."/>
            <person name="Tourlousse D.M."/>
        </authorList>
    </citation>
    <scope>NUCLEOTIDE SEQUENCE</scope>
    <source>
        <strain evidence="1">TSL-P1</strain>
    </source>
</reference>
<dbReference type="Proteomes" id="UP001144297">
    <property type="component" value="Unassembled WGS sequence"/>
</dbReference>
<evidence type="ECO:0000313" key="2">
    <source>
        <dbReference type="Proteomes" id="UP001144297"/>
    </source>
</evidence>